<sequence length="187" mass="20726">MDAGLAAVLGAIVGVSGTVGSAWLGYQASRAQIKDQAIMEHAKRLREERREACLAFMCAAEDLDLVFRKFNPENCPKIADVPKGSSGEIDWALMLEVSRLLQEVQHAMFQAVARVDLAGPTDVSVHSGEAWLNILALRDGVEAIAIRREINQRILDQLRVEVAGYHDTYEKFMKAAQSSLQEFVWVK</sequence>
<keyword evidence="2" id="KW-1185">Reference proteome</keyword>
<protein>
    <recommendedName>
        <fullName evidence="3">Secreted protein</fullName>
    </recommendedName>
</protein>
<accession>A0ABX8FVH7</accession>
<dbReference type="Proteomes" id="UP000679629">
    <property type="component" value="Chromosome"/>
</dbReference>
<proteinExistence type="predicted"/>
<organism evidence="1 2">
    <name type="scientific">Streptomyces koelreuteriae</name>
    <dbReference type="NCBI Taxonomy" id="2838015"/>
    <lineage>
        <taxon>Bacteria</taxon>
        <taxon>Bacillati</taxon>
        <taxon>Actinomycetota</taxon>
        <taxon>Actinomycetes</taxon>
        <taxon>Kitasatosporales</taxon>
        <taxon>Streptomycetaceae</taxon>
        <taxon>Streptomyces</taxon>
    </lineage>
</organism>
<evidence type="ECO:0000313" key="1">
    <source>
        <dbReference type="EMBL" id="QWB25002.1"/>
    </source>
</evidence>
<name>A0ABX8FVH7_9ACTN</name>
<dbReference type="EMBL" id="CP075896">
    <property type="protein sequence ID" value="QWB25002.1"/>
    <property type="molecule type" value="Genomic_DNA"/>
</dbReference>
<gene>
    <name evidence="1" type="ORF">KJK29_21825</name>
</gene>
<dbReference type="RefSeq" id="WP_215120832.1">
    <property type="nucleotide sequence ID" value="NZ_CP075896.1"/>
</dbReference>
<reference evidence="2" key="1">
    <citation type="submission" date="2021-05" db="EMBL/GenBank/DDBJ databases">
        <title>Direct Submission.</title>
        <authorList>
            <person name="Li K."/>
            <person name="Gao J."/>
        </authorList>
    </citation>
    <scope>NUCLEOTIDE SEQUENCE [LARGE SCALE GENOMIC DNA]</scope>
    <source>
        <strain evidence="2">MG62</strain>
    </source>
</reference>
<evidence type="ECO:0000313" key="2">
    <source>
        <dbReference type="Proteomes" id="UP000679629"/>
    </source>
</evidence>
<evidence type="ECO:0008006" key="3">
    <source>
        <dbReference type="Google" id="ProtNLM"/>
    </source>
</evidence>